<organism evidence="1 2">
    <name type="scientific">Gossypium arboreum</name>
    <name type="common">Tree cotton</name>
    <name type="synonym">Gossypium nanking</name>
    <dbReference type="NCBI Taxonomy" id="29729"/>
    <lineage>
        <taxon>Eukaryota</taxon>
        <taxon>Viridiplantae</taxon>
        <taxon>Streptophyta</taxon>
        <taxon>Embryophyta</taxon>
        <taxon>Tracheophyta</taxon>
        <taxon>Spermatophyta</taxon>
        <taxon>Magnoliopsida</taxon>
        <taxon>eudicotyledons</taxon>
        <taxon>Gunneridae</taxon>
        <taxon>Pentapetalae</taxon>
        <taxon>rosids</taxon>
        <taxon>malvids</taxon>
        <taxon>Malvales</taxon>
        <taxon>Malvaceae</taxon>
        <taxon>Malvoideae</taxon>
        <taxon>Gossypium</taxon>
    </lineage>
</organism>
<comment type="caution">
    <text evidence="1">The sequence shown here is derived from an EMBL/GenBank/DDBJ whole genome shotgun (WGS) entry which is preliminary data.</text>
</comment>
<reference evidence="1 2" key="1">
    <citation type="submission" date="2023-03" db="EMBL/GenBank/DDBJ databases">
        <title>WGS of Gossypium arboreum.</title>
        <authorList>
            <person name="Yu D."/>
        </authorList>
    </citation>
    <scope>NUCLEOTIDE SEQUENCE [LARGE SCALE GENOMIC DNA]</scope>
    <source>
        <tissue evidence="1">Leaf</tissue>
    </source>
</reference>
<dbReference type="Proteomes" id="UP001358586">
    <property type="component" value="Chromosome 3"/>
</dbReference>
<gene>
    <name evidence="1" type="ORF">PVK06_010080</name>
</gene>
<protein>
    <submittedName>
        <fullName evidence="1">Uncharacterized protein</fullName>
    </submittedName>
</protein>
<accession>A0ABR0QPB7</accession>
<proteinExistence type="predicted"/>
<evidence type="ECO:0000313" key="2">
    <source>
        <dbReference type="Proteomes" id="UP001358586"/>
    </source>
</evidence>
<sequence>MVCYVVTLSPNVLTTSLQGYNSKLMVHVKEPRATVEDFVTLTRMCHDTKNPQAKIVPTIEDVTTLKLGCHDVEV</sequence>
<dbReference type="EMBL" id="JARKNE010000003">
    <property type="protein sequence ID" value="KAK5841171.1"/>
    <property type="molecule type" value="Genomic_DNA"/>
</dbReference>
<keyword evidence="2" id="KW-1185">Reference proteome</keyword>
<name>A0ABR0QPB7_GOSAR</name>
<evidence type="ECO:0000313" key="1">
    <source>
        <dbReference type="EMBL" id="KAK5841171.1"/>
    </source>
</evidence>